<reference evidence="2" key="1">
    <citation type="submission" date="2016-10" db="EMBL/GenBank/DDBJ databases">
        <authorList>
            <person name="de Groot N.N."/>
        </authorList>
    </citation>
    <scope>NUCLEOTIDE SEQUENCE</scope>
</reference>
<dbReference type="InterPro" id="IPR013766">
    <property type="entry name" value="Thioredoxin_domain"/>
</dbReference>
<dbReference type="InterPro" id="IPR013740">
    <property type="entry name" value="Redoxin"/>
</dbReference>
<accession>A0A1W1BD28</accession>
<evidence type="ECO:0000259" key="1">
    <source>
        <dbReference type="PROSITE" id="PS51352"/>
    </source>
</evidence>
<dbReference type="EMBL" id="FPHD01000015">
    <property type="protein sequence ID" value="SFV51379.1"/>
    <property type="molecule type" value="Genomic_DNA"/>
</dbReference>
<dbReference type="Pfam" id="PF08534">
    <property type="entry name" value="Redoxin"/>
    <property type="match status" value="1"/>
</dbReference>
<dbReference type="InterPro" id="IPR050553">
    <property type="entry name" value="Thioredoxin_ResA/DsbE_sf"/>
</dbReference>
<gene>
    <name evidence="2" type="ORF">MNB_SV-8-720</name>
</gene>
<dbReference type="InterPro" id="IPR036249">
    <property type="entry name" value="Thioredoxin-like_sf"/>
</dbReference>
<protein>
    <submittedName>
        <fullName evidence="2">Thioredoxin family protein</fullName>
    </submittedName>
</protein>
<dbReference type="PANTHER" id="PTHR42852:SF13">
    <property type="entry name" value="PROTEIN DIPZ"/>
    <property type="match status" value="1"/>
</dbReference>
<dbReference type="CDD" id="cd02966">
    <property type="entry name" value="TlpA_like_family"/>
    <property type="match status" value="1"/>
</dbReference>
<dbReference type="AlphaFoldDB" id="A0A1W1BD28"/>
<proteinExistence type="predicted"/>
<dbReference type="SUPFAM" id="SSF52833">
    <property type="entry name" value="Thioredoxin-like"/>
    <property type="match status" value="1"/>
</dbReference>
<evidence type="ECO:0000313" key="2">
    <source>
        <dbReference type="EMBL" id="SFV51379.1"/>
    </source>
</evidence>
<dbReference type="PROSITE" id="PS51352">
    <property type="entry name" value="THIOREDOXIN_2"/>
    <property type="match status" value="1"/>
</dbReference>
<sequence length="176" mass="19359">MKKIFILAFLLFGSLYAQSQQPVMTLTDINGVAHEVTGTDEGLKIKGLEGKVVFLEFFGHRCPPCLASIPHLIDLQKKYKDKLAVMTVEVQGLNNSQLAEFAKEKGINYIVIAEEKAGNFVNYIAQRAQWKGSIPFLVALDTTGNVQFVQAGMLPESSLEALIKQLSTKTPANTTK</sequence>
<organism evidence="2">
    <name type="scientific">hydrothermal vent metagenome</name>
    <dbReference type="NCBI Taxonomy" id="652676"/>
    <lineage>
        <taxon>unclassified sequences</taxon>
        <taxon>metagenomes</taxon>
        <taxon>ecological metagenomes</taxon>
    </lineage>
</organism>
<dbReference type="Gene3D" id="3.40.30.10">
    <property type="entry name" value="Glutaredoxin"/>
    <property type="match status" value="1"/>
</dbReference>
<feature type="domain" description="Thioredoxin" evidence="1">
    <location>
        <begin position="15"/>
        <end position="168"/>
    </location>
</feature>
<name>A0A1W1BD28_9ZZZZ</name>
<dbReference type="GO" id="GO:0016491">
    <property type="term" value="F:oxidoreductase activity"/>
    <property type="evidence" value="ECO:0007669"/>
    <property type="project" value="InterPro"/>
</dbReference>
<dbReference type="PANTHER" id="PTHR42852">
    <property type="entry name" value="THIOL:DISULFIDE INTERCHANGE PROTEIN DSBE"/>
    <property type="match status" value="1"/>
</dbReference>